<dbReference type="Gene3D" id="1.10.1790.10">
    <property type="entry name" value="PRD domain"/>
    <property type="match status" value="2"/>
</dbReference>
<dbReference type="PANTHER" id="PTHR30185">
    <property type="entry name" value="CRYPTIC BETA-GLUCOSIDE BGL OPERON ANTITERMINATOR"/>
    <property type="match status" value="1"/>
</dbReference>
<evidence type="ECO:0000313" key="6">
    <source>
        <dbReference type="EMBL" id="OOL83191.1"/>
    </source>
</evidence>
<keyword evidence="5" id="KW-0804">Transcription</keyword>
<dbReference type="InterPro" id="IPR002178">
    <property type="entry name" value="PTS_EIIA_type-2_dom"/>
</dbReference>
<evidence type="ECO:0000256" key="5">
    <source>
        <dbReference type="ARBA" id="ARBA00023163"/>
    </source>
</evidence>
<sequence length="661" mass="76927">MIMKQKEKLLLRYLIDHKKEYVTSQRLASELLLSDRTIRNYLQRIKELVEKNGGKIIAKPGYGYQLHILQRLTFDLFLSRQEIVPGYAREPQGFYESEDRQKYILNQLLLEDAILFMDDLAEELYISRSSLTKDMQEIKERLIPYSLKIVSKHGQGTWIEGEERNRRHFIMDTFFGNHYGNSLKEYLGQSRFFPDISFEELVIIILDETREAKLKVSDFIIQNLTLHLALGIKRLREGFEIKELGIEQEVSKRVEYQVAQRIVQRIEVIAGVSFPEEEIAYLTLHLMAKSNHKENQNDQELSKELAKVLKRLSQEFHFSLVEDLQLFNGLLDHLSPMMIRLSRGIRIENPLTEEIKKENPKVFDAVKRHFSNMPALKNYTINEDEWAYLALHLMAALEKERAAHKLHALIICATGYGSAQLLKNRVVSEFGKNITVVSVKGYYEINETTLKGIDLIISSIDLSTMFFKIPVLHVSIFLNEDDVRKIRKVVGESIPYHSSDRPIPAFSLQQKKQIYTEQLSEKFFKTYTYEPKKEEILHDLLQKLSINEEEGYIREMRKQIQQRENMGQIIFSDTVAVPHPAVPVGIETKVAVALIPSGMQWDQYQEIHFVFLVSPSYVENEGITVVTKAIVRLVDQLKVQQEILAEPIFENFSSKFIKLIE</sequence>
<evidence type="ECO:0000256" key="4">
    <source>
        <dbReference type="ARBA" id="ARBA00023159"/>
    </source>
</evidence>
<dbReference type="Proteomes" id="UP000191171">
    <property type="component" value="Unassembled WGS sequence"/>
</dbReference>
<dbReference type="PANTHER" id="PTHR30185:SF18">
    <property type="entry name" value="TRANSCRIPTIONAL REGULATOR MTLR"/>
    <property type="match status" value="1"/>
</dbReference>
<dbReference type="PROSITE" id="PS51099">
    <property type="entry name" value="PTS_EIIB_TYPE_2"/>
    <property type="match status" value="1"/>
</dbReference>
<dbReference type="InterPro" id="IPR036634">
    <property type="entry name" value="PRD_sf"/>
</dbReference>
<protein>
    <submittedName>
        <fullName evidence="6">Transcription antiterminator BglG</fullName>
    </submittedName>
</protein>
<name>A0A1S8HNH9_ENTFC</name>
<dbReference type="InterPro" id="IPR013011">
    <property type="entry name" value="PTS_EIIB_2"/>
</dbReference>
<dbReference type="SUPFAM" id="SSF63520">
    <property type="entry name" value="PTS-regulatory domain, PRD"/>
    <property type="match status" value="2"/>
</dbReference>
<dbReference type="PROSITE" id="PS51372">
    <property type="entry name" value="PRD_2"/>
    <property type="match status" value="2"/>
</dbReference>
<accession>A0A1S8HNH9</accession>
<gene>
    <name evidence="6" type="ORF">B1P95_05450</name>
</gene>
<dbReference type="AlphaFoldDB" id="A0A1S8HNH9"/>
<dbReference type="Pfam" id="PF05043">
    <property type="entry name" value="Mga"/>
    <property type="match status" value="1"/>
</dbReference>
<dbReference type="InterPro" id="IPR011608">
    <property type="entry name" value="PRD"/>
</dbReference>
<evidence type="ECO:0000256" key="3">
    <source>
        <dbReference type="ARBA" id="ARBA00023015"/>
    </source>
</evidence>
<dbReference type="InterPro" id="IPR016152">
    <property type="entry name" value="PTrfase/Anion_transptr"/>
</dbReference>
<dbReference type="InterPro" id="IPR050661">
    <property type="entry name" value="BglG_antiterminators"/>
</dbReference>
<dbReference type="Pfam" id="PF00359">
    <property type="entry name" value="PTS_EIIA_2"/>
    <property type="match status" value="1"/>
</dbReference>
<dbReference type="Pfam" id="PF00874">
    <property type="entry name" value="PRD"/>
    <property type="match status" value="2"/>
</dbReference>
<keyword evidence="4" id="KW-0010">Activator</keyword>
<dbReference type="InterPro" id="IPR036095">
    <property type="entry name" value="PTS_EIIB-like_sf"/>
</dbReference>
<organism evidence="6 7">
    <name type="scientific">Enterococcus faecium</name>
    <name type="common">Streptococcus faecium</name>
    <dbReference type="NCBI Taxonomy" id="1352"/>
    <lineage>
        <taxon>Bacteria</taxon>
        <taxon>Bacillati</taxon>
        <taxon>Bacillota</taxon>
        <taxon>Bacilli</taxon>
        <taxon>Lactobacillales</taxon>
        <taxon>Enterococcaceae</taxon>
        <taxon>Enterococcus</taxon>
    </lineage>
</organism>
<keyword evidence="3" id="KW-0805">Transcription regulation</keyword>
<proteinExistence type="predicted"/>
<dbReference type="Gene3D" id="3.40.930.10">
    <property type="entry name" value="Mannitol-specific EII, Chain A"/>
    <property type="match status" value="1"/>
</dbReference>
<evidence type="ECO:0000256" key="2">
    <source>
        <dbReference type="ARBA" id="ARBA00022737"/>
    </source>
</evidence>
<dbReference type="SUPFAM" id="SSF55804">
    <property type="entry name" value="Phoshotransferase/anion transport protein"/>
    <property type="match status" value="1"/>
</dbReference>
<keyword evidence="1" id="KW-0808">Transferase</keyword>
<keyword evidence="2" id="KW-0677">Repeat</keyword>
<dbReference type="Pfam" id="PF08279">
    <property type="entry name" value="HTH_11"/>
    <property type="match status" value="1"/>
</dbReference>
<reference evidence="6 7" key="1">
    <citation type="submission" date="2017-02" db="EMBL/GenBank/DDBJ databases">
        <title>Clonality and virulence of isolates of VRE in Hematopoietic Stem Cell Transplanted (HSCT) patients.</title>
        <authorList>
            <person name="Marchi A.P."/>
            <person name="Martins R.C."/>
            <person name="Marie S.K."/>
            <person name="Levin A.S."/>
            <person name="Costa S.F."/>
        </authorList>
    </citation>
    <scope>NUCLEOTIDE SEQUENCE [LARGE SCALE GENOMIC DNA]</scope>
    <source>
        <strain evidence="6 7">LIM1759</strain>
    </source>
</reference>
<dbReference type="InterPro" id="IPR007737">
    <property type="entry name" value="Mga_HTH"/>
</dbReference>
<dbReference type="GO" id="GO:0009401">
    <property type="term" value="P:phosphoenolpyruvate-dependent sugar phosphotransferase system"/>
    <property type="evidence" value="ECO:0007669"/>
    <property type="project" value="InterPro"/>
</dbReference>
<dbReference type="Gene3D" id="1.10.10.10">
    <property type="entry name" value="Winged helix-like DNA-binding domain superfamily/Winged helix DNA-binding domain"/>
    <property type="match status" value="2"/>
</dbReference>
<dbReference type="SUPFAM" id="SSF52794">
    <property type="entry name" value="PTS system IIB component-like"/>
    <property type="match status" value="1"/>
</dbReference>
<dbReference type="EMBL" id="MVGJ01000023">
    <property type="protein sequence ID" value="OOL83191.1"/>
    <property type="molecule type" value="Genomic_DNA"/>
</dbReference>
<evidence type="ECO:0000313" key="7">
    <source>
        <dbReference type="Proteomes" id="UP000191171"/>
    </source>
</evidence>
<dbReference type="GO" id="GO:0008982">
    <property type="term" value="F:protein-N(PI)-phosphohistidine-sugar phosphotransferase activity"/>
    <property type="evidence" value="ECO:0007669"/>
    <property type="project" value="InterPro"/>
</dbReference>
<dbReference type="Gene3D" id="3.40.50.2300">
    <property type="match status" value="1"/>
</dbReference>
<dbReference type="InterPro" id="IPR036388">
    <property type="entry name" value="WH-like_DNA-bd_sf"/>
</dbReference>
<dbReference type="GO" id="GO:0006355">
    <property type="term" value="P:regulation of DNA-templated transcription"/>
    <property type="evidence" value="ECO:0007669"/>
    <property type="project" value="InterPro"/>
</dbReference>
<evidence type="ECO:0000256" key="1">
    <source>
        <dbReference type="ARBA" id="ARBA00022679"/>
    </source>
</evidence>
<dbReference type="PROSITE" id="PS51094">
    <property type="entry name" value="PTS_EIIA_TYPE_2"/>
    <property type="match status" value="1"/>
</dbReference>
<dbReference type="InterPro" id="IPR013196">
    <property type="entry name" value="HTH_11"/>
</dbReference>
<comment type="caution">
    <text evidence="6">The sequence shown here is derived from an EMBL/GenBank/DDBJ whole genome shotgun (WGS) entry which is preliminary data.</text>
</comment>
<dbReference type="CDD" id="cd05568">
    <property type="entry name" value="PTS_IIB_bgl_like"/>
    <property type="match status" value="1"/>
</dbReference>